<dbReference type="RefSeq" id="WP_093420133.1">
    <property type="nucleotide sequence ID" value="NZ_FOXA01000005.1"/>
</dbReference>
<sequence>MTRDEDTAAQALARNMHRIRTEGLDAATDAGIRLLQDPKAPAQAKSATINAMFRASGLFGKQEDEEELEPHEMTSAQLDRAIKKQEEKLRAAAAGKDVDGLFD</sequence>
<dbReference type="OrthoDB" id="8404794at2"/>
<name>A0A1I5PBT6_9RHOB</name>
<evidence type="ECO:0000313" key="1">
    <source>
        <dbReference type="EMBL" id="SFP31584.1"/>
    </source>
</evidence>
<gene>
    <name evidence="1" type="ORF">SAMN04488047_10526</name>
</gene>
<dbReference type="Proteomes" id="UP000199356">
    <property type="component" value="Unassembled WGS sequence"/>
</dbReference>
<dbReference type="STRING" id="441119.SAMN04488047_10526"/>
<reference evidence="1 2" key="1">
    <citation type="submission" date="2016-10" db="EMBL/GenBank/DDBJ databases">
        <authorList>
            <person name="de Groot N.N."/>
        </authorList>
    </citation>
    <scope>NUCLEOTIDE SEQUENCE [LARGE SCALE GENOMIC DNA]</scope>
    <source>
        <strain evidence="1 2">DSM 19547</strain>
    </source>
</reference>
<accession>A0A1I5PBT6</accession>
<evidence type="ECO:0000313" key="2">
    <source>
        <dbReference type="Proteomes" id="UP000199356"/>
    </source>
</evidence>
<dbReference type="AlphaFoldDB" id="A0A1I5PBT6"/>
<protein>
    <submittedName>
        <fullName evidence="1">Uncharacterized protein</fullName>
    </submittedName>
</protein>
<dbReference type="EMBL" id="FOXA01000005">
    <property type="protein sequence ID" value="SFP31584.1"/>
    <property type="molecule type" value="Genomic_DNA"/>
</dbReference>
<proteinExistence type="predicted"/>
<keyword evidence="2" id="KW-1185">Reference proteome</keyword>
<organism evidence="1 2">
    <name type="scientific">Tranquillimonas alkanivorans</name>
    <dbReference type="NCBI Taxonomy" id="441119"/>
    <lineage>
        <taxon>Bacteria</taxon>
        <taxon>Pseudomonadati</taxon>
        <taxon>Pseudomonadota</taxon>
        <taxon>Alphaproteobacteria</taxon>
        <taxon>Rhodobacterales</taxon>
        <taxon>Roseobacteraceae</taxon>
        <taxon>Tranquillimonas</taxon>
    </lineage>
</organism>